<protein>
    <submittedName>
        <fullName evidence="4">Alpha/beta hydrolase fold-3 domain protein</fullName>
    </submittedName>
</protein>
<comment type="similarity">
    <text evidence="1">Belongs to the 'GDXG' lipolytic enzyme family.</text>
</comment>
<evidence type="ECO:0000256" key="2">
    <source>
        <dbReference type="ARBA" id="ARBA00022801"/>
    </source>
</evidence>
<evidence type="ECO:0000313" key="4">
    <source>
        <dbReference type="EMBL" id="ACL43266.1"/>
    </source>
</evidence>
<evidence type="ECO:0000259" key="3">
    <source>
        <dbReference type="Pfam" id="PF07859"/>
    </source>
</evidence>
<dbReference type="Gene3D" id="3.40.50.1820">
    <property type="entry name" value="alpha/beta hydrolase"/>
    <property type="match status" value="1"/>
</dbReference>
<dbReference type="HOGENOM" id="CLU_012494_6_4_3"/>
<dbReference type="InterPro" id="IPR050300">
    <property type="entry name" value="GDXG_lipolytic_enzyme"/>
</dbReference>
<dbReference type="STRING" id="395961.Cyan7425_0880"/>
<dbReference type="GO" id="GO:0016787">
    <property type="term" value="F:hydrolase activity"/>
    <property type="evidence" value="ECO:0007669"/>
    <property type="project" value="UniProtKB-KW"/>
</dbReference>
<dbReference type="KEGG" id="cyn:Cyan7425_0880"/>
<dbReference type="AlphaFoldDB" id="B8HWW3"/>
<dbReference type="InterPro" id="IPR029058">
    <property type="entry name" value="AB_hydrolase_fold"/>
</dbReference>
<dbReference type="PROSITE" id="PS01173">
    <property type="entry name" value="LIPASE_GDXG_HIS"/>
    <property type="match status" value="1"/>
</dbReference>
<dbReference type="eggNOG" id="COG0657">
    <property type="taxonomic scope" value="Bacteria"/>
</dbReference>
<organism evidence="4">
    <name type="scientific">Cyanothece sp. (strain PCC 7425 / ATCC 29141)</name>
    <dbReference type="NCBI Taxonomy" id="395961"/>
    <lineage>
        <taxon>Bacteria</taxon>
        <taxon>Bacillati</taxon>
        <taxon>Cyanobacteriota</taxon>
        <taxon>Cyanophyceae</taxon>
        <taxon>Gomontiellales</taxon>
        <taxon>Cyanothecaceae</taxon>
        <taxon>Cyanothece</taxon>
    </lineage>
</organism>
<dbReference type="InterPro" id="IPR013094">
    <property type="entry name" value="AB_hydrolase_3"/>
</dbReference>
<gene>
    <name evidence="4" type="ordered locus">Cyan7425_0880</name>
</gene>
<dbReference type="EMBL" id="CP001344">
    <property type="protein sequence ID" value="ACL43266.1"/>
    <property type="molecule type" value="Genomic_DNA"/>
</dbReference>
<dbReference type="OrthoDB" id="24847at2"/>
<dbReference type="ESTHER" id="cyap4-b8hww3">
    <property type="family name" value="Hormone-sensitive_lipase_like"/>
</dbReference>
<evidence type="ECO:0000256" key="1">
    <source>
        <dbReference type="ARBA" id="ARBA00010515"/>
    </source>
</evidence>
<dbReference type="SUPFAM" id="SSF53474">
    <property type="entry name" value="alpha/beta-Hydrolases"/>
    <property type="match status" value="1"/>
</dbReference>
<feature type="domain" description="Alpha/beta hydrolase fold-3" evidence="3">
    <location>
        <begin position="85"/>
        <end position="293"/>
    </location>
</feature>
<dbReference type="PANTHER" id="PTHR48081:SF8">
    <property type="entry name" value="ALPHA_BETA HYDROLASE FOLD-3 DOMAIN-CONTAINING PROTEIN-RELATED"/>
    <property type="match status" value="1"/>
</dbReference>
<reference evidence="4" key="1">
    <citation type="submission" date="2009-01" db="EMBL/GenBank/DDBJ databases">
        <title>Complete sequence of chromosome Cyanothece sp. PCC 7425.</title>
        <authorList>
            <consortium name="US DOE Joint Genome Institute"/>
            <person name="Lucas S."/>
            <person name="Copeland A."/>
            <person name="Lapidus A."/>
            <person name="Glavina del Rio T."/>
            <person name="Dalin E."/>
            <person name="Tice H."/>
            <person name="Bruce D."/>
            <person name="Goodwin L."/>
            <person name="Pitluck S."/>
            <person name="Sims D."/>
            <person name="Meineke L."/>
            <person name="Brettin T."/>
            <person name="Detter J.C."/>
            <person name="Han C."/>
            <person name="Larimer F."/>
            <person name="Land M."/>
            <person name="Hauser L."/>
            <person name="Kyrpides N."/>
            <person name="Ovchinnikova G."/>
            <person name="Liberton M."/>
            <person name="Stoeckel J."/>
            <person name="Banerjee A."/>
            <person name="Singh A."/>
            <person name="Page L."/>
            <person name="Sato H."/>
            <person name="Zhao L."/>
            <person name="Sherman L."/>
            <person name="Pakrasi H."/>
            <person name="Richardson P."/>
        </authorList>
    </citation>
    <scope>NUCLEOTIDE SEQUENCE</scope>
    <source>
        <strain evidence="4">PCC 7425</strain>
    </source>
</reference>
<accession>B8HWW3</accession>
<dbReference type="Pfam" id="PF07859">
    <property type="entry name" value="Abhydrolase_3"/>
    <property type="match status" value="1"/>
</dbReference>
<dbReference type="PANTHER" id="PTHR48081">
    <property type="entry name" value="AB HYDROLASE SUPERFAMILY PROTEIN C4A8.06C"/>
    <property type="match status" value="1"/>
</dbReference>
<proteinExistence type="inferred from homology"/>
<sequence>MSISAIGAVESKTQAFLDALAAQGGPPIYQLAVEDARQVLVNAQAGEVAKLPTEIQDLTIPVGPTGEVALRIFRPQAVTDPLPIIVYFHGGGWVLGDRHTHDRLLRELTNGTGAAVVFVDYARSPEAQYPIAIEQAYAATCWVAEHGSSLNLDASRLVVAGDSVGGNMTAAVTLLAKERGGPKLDFQVLFYPVTDANFETVSYQDFAEGYFLTREAMKWFWNHYAPDLQVRNQPTASPLQASVEQLQGLPPALVITGEFDVLRDEGEAYGQKLIKAGVTVTSTRYLGTIHDFVLLNAITDTPAPRAAIAQATETLRQVFAKTKN</sequence>
<keyword evidence="2 4" id="KW-0378">Hydrolase</keyword>
<dbReference type="InterPro" id="IPR002168">
    <property type="entry name" value="Lipase_GDXG_HIS_AS"/>
</dbReference>
<name>B8HWW3_CYAP4</name>